<gene>
    <name evidence="1" type="ORF">M9H77_19753</name>
</gene>
<protein>
    <submittedName>
        <fullName evidence="1">Uncharacterized protein</fullName>
    </submittedName>
</protein>
<name>A0ACC0BB81_CATRO</name>
<accession>A0ACC0BB81</accession>
<reference evidence="2" key="1">
    <citation type="journal article" date="2023" name="Nat. Plants">
        <title>Single-cell RNA sequencing provides a high-resolution roadmap for understanding the multicellular compartmentation of specialized metabolism.</title>
        <authorList>
            <person name="Sun S."/>
            <person name="Shen X."/>
            <person name="Li Y."/>
            <person name="Li Y."/>
            <person name="Wang S."/>
            <person name="Li R."/>
            <person name="Zhang H."/>
            <person name="Shen G."/>
            <person name="Guo B."/>
            <person name="Wei J."/>
            <person name="Xu J."/>
            <person name="St-Pierre B."/>
            <person name="Chen S."/>
            <person name="Sun C."/>
        </authorList>
    </citation>
    <scope>NUCLEOTIDE SEQUENCE [LARGE SCALE GENOMIC DNA]</scope>
</reference>
<proteinExistence type="predicted"/>
<sequence length="100" mass="10611">MRDGGQGVGKCTGVSISFAEDQLKRKKFHEARQKAGEGVAATGTPIPNNFQLMATISGGLCRDRLYRAGSEAAYLRVQSSRGVVGLPPCCLETAKDHETG</sequence>
<comment type="caution">
    <text evidence="1">The sequence shown here is derived from an EMBL/GenBank/DDBJ whole genome shotgun (WGS) entry which is preliminary data.</text>
</comment>
<evidence type="ECO:0000313" key="1">
    <source>
        <dbReference type="EMBL" id="KAI5669900.1"/>
    </source>
</evidence>
<dbReference type="Proteomes" id="UP001060085">
    <property type="component" value="Linkage Group LG04"/>
</dbReference>
<keyword evidence="2" id="KW-1185">Reference proteome</keyword>
<dbReference type="EMBL" id="CM044704">
    <property type="protein sequence ID" value="KAI5669900.1"/>
    <property type="molecule type" value="Genomic_DNA"/>
</dbReference>
<evidence type="ECO:0000313" key="2">
    <source>
        <dbReference type="Proteomes" id="UP001060085"/>
    </source>
</evidence>
<organism evidence="1 2">
    <name type="scientific">Catharanthus roseus</name>
    <name type="common">Madagascar periwinkle</name>
    <name type="synonym">Vinca rosea</name>
    <dbReference type="NCBI Taxonomy" id="4058"/>
    <lineage>
        <taxon>Eukaryota</taxon>
        <taxon>Viridiplantae</taxon>
        <taxon>Streptophyta</taxon>
        <taxon>Embryophyta</taxon>
        <taxon>Tracheophyta</taxon>
        <taxon>Spermatophyta</taxon>
        <taxon>Magnoliopsida</taxon>
        <taxon>eudicotyledons</taxon>
        <taxon>Gunneridae</taxon>
        <taxon>Pentapetalae</taxon>
        <taxon>asterids</taxon>
        <taxon>lamiids</taxon>
        <taxon>Gentianales</taxon>
        <taxon>Apocynaceae</taxon>
        <taxon>Rauvolfioideae</taxon>
        <taxon>Vinceae</taxon>
        <taxon>Catharanthinae</taxon>
        <taxon>Catharanthus</taxon>
    </lineage>
</organism>